<evidence type="ECO:0008006" key="10">
    <source>
        <dbReference type="Google" id="ProtNLM"/>
    </source>
</evidence>
<sequence>MSQTLTSNAGLLVARVLLGLLFVMAGINKLGDVSGFAGYMASGGVPEILAWPVVLFEILVGLALIAGFQTRLAALALGLFSLASGLLYHYVPADPMQMTMFLKNLALTGGYLALALAGPGAWALDRVLGNASPQTA</sequence>
<accession>A0A0W7WLW6</accession>
<feature type="transmembrane region" description="Helical" evidence="7">
    <location>
        <begin position="105"/>
        <end position="124"/>
    </location>
</feature>
<keyword evidence="3" id="KW-1003">Cell membrane</keyword>
<dbReference type="Pfam" id="PF07681">
    <property type="entry name" value="DoxX"/>
    <property type="match status" value="1"/>
</dbReference>
<comment type="similarity">
    <text evidence="2">Belongs to the DoxX family.</text>
</comment>
<feature type="transmembrane region" description="Helical" evidence="7">
    <location>
        <begin position="72"/>
        <end position="93"/>
    </location>
</feature>
<evidence type="ECO:0000256" key="2">
    <source>
        <dbReference type="ARBA" id="ARBA00006679"/>
    </source>
</evidence>
<keyword evidence="5 7" id="KW-1133">Transmembrane helix</keyword>
<dbReference type="GO" id="GO:0005886">
    <property type="term" value="C:plasma membrane"/>
    <property type="evidence" value="ECO:0007669"/>
    <property type="project" value="UniProtKB-SubCell"/>
</dbReference>
<dbReference type="OrthoDB" id="9810206at2"/>
<dbReference type="AlphaFoldDB" id="A0A0W7WLW6"/>
<gene>
    <name evidence="8" type="ORF">AVJ23_07425</name>
</gene>
<evidence type="ECO:0000256" key="6">
    <source>
        <dbReference type="ARBA" id="ARBA00023136"/>
    </source>
</evidence>
<name>A0A0W7WLW6_9RHOB</name>
<reference evidence="8 9" key="1">
    <citation type="submission" date="2015-12" db="EMBL/GenBank/DDBJ databases">
        <authorList>
            <person name="Shamseldin A."/>
            <person name="Moawad H."/>
            <person name="Abd El-Rahim W.M."/>
            <person name="Sadowsky M.J."/>
        </authorList>
    </citation>
    <scope>NUCLEOTIDE SEQUENCE [LARGE SCALE GENOMIC DNA]</scope>
    <source>
        <strain evidence="8 9">SJ5A-1</strain>
    </source>
</reference>
<feature type="transmembrane region" description="Helical" evidence="7">
    <location>
        <begin position="48"/>
        <end position="65"/>
    </location>
</feature>
<evidence type="ECO:0000256" key="5">
    <source>
        <dbReference type="ARBA" id="ARBA00022989"/>
    </source>
</evidence>
<evidence type="ECO:0000256" key="4">
    <source>
        <dbReference type="ARBA" id="ARBA00022692"/>
    </source>
</evidence>
<evidence type="ECO:0000256" key="7">
    <source>
        <dbReference type="SAM" id="Phobius"/>
    </source>
</evidence>
<evidence type="ECO:0000313" key="9">
    <source>
        <dbReference type="Proteomes" id="UP000054396"/>
    </source>
</evidence>
<evidence type="ECO:0000313" key="8">
    <source>
        <dbReference type="EMBL" id="KUF11579.1"/>
    </source>
</evidence>
<dbReference type="InterPro" id="IPR051907">
    <property type="entry name" value="DoxX-like_oxidoreductase"/>
</dbReference>
<comment type="subcellular location">
    <subcellularLocation>
        <location evidence="1">Cell membrane</location>
        <topology evidence="1">Multi-pass membrane protein</topology>
    </subcellularLocation>
</comment>
<keyword evidence="4 7" id="KW-0812">Transmembrane</keyword>
<feature type="transmembrane region" description="Helical" evidence="7">
    <location>
        <begin position="12"/>
        <end position="28"/>
    </location>
</feature>
<protein>
    <recommendedName>
        <fullName evidence="10">DoxX family protein</fullName>
    </recommendedName>
</protein>
<dbReference type="STRING" id="1685382.AVJ23_07425"/>
<keyword evidence="9" id="KW-1185">Reference proteome</keyword>
<dbReference type="EMBL" id="LPXO01000003">
    <property type="protein sequence ID" value="KUF11579.1"/>
    <property type="molecule type" value="Genomic_DNA"/>
</dbReference>
<dbReference type="InterPro" id="IPR032808">
    <property type="entry name" value="DoxX"/>
</dbReference>
<evidence type="ECO:0000256" key="1">
    <source>
        <dbReference type="ARBA" id="ARBA00004651"/>
    </source>
</evidence>
<evidence type="ECO:0000256" key="3">
    <source>
        <dbReference type="ARBA" id="ARBA00022475"/>
    </source>
</evidence>
<proteinExistence type="inferred from homology"/>
<keyword evidence="6 7" id="KW-0472">Membrane</keyword>
<organism evidence="8 9">
    <name type="scientific">Pseudoponticoccus marisrubri</name>
    <dbReference type="NCBI Taxonomy" id="1685382"/>
    <lineage>
        <taxon>Bacteria</taxon>
        <taxon>Pseudomonadati</taxon>
        <taxon>Pseudomonadota</taxon>
        <taxon>Alphaproteobacteria</taxon>
        <taxon>Rhodobacterales</taxon>
        <taxon>Roseobacteraceae</taxon>
        <taxon>Pseudoponticoccus</taxon>
    </lineage>
</organism>
<dbReference type="RefSeq" id="WP_058861525.1">
    <property type="nucleotide sequence ID" value="NZ_LPXO01000003.1"/>
</dbReference>
<dbReference type="PANTHER" id="PTHR33452">
    <property type="entry name" value="OXIDOREDUCTASE CATD-RELATED"/>
    <property type="match status" value="1"/>
</dbReference>
<dbReference type="PANTHER" id="PTHR33452:SF1">
    <property type="entry name" value="INNER MEMBRANE PROTEIN YPHA-RELATED"/>
    <property type="match status" value="1"/>
</dbReference>
<dbReference type="Proteomes" id="UP000054396">
    <property type="component" value="Unassembled WGS sequence"/>
</dbReference>
<comment type="caution">
    <text evidence="8">The sequence shown here is derived from an EMBL/GenBank/DDBJ whole genome shotgun (WGS) entry which is preliminary data.</text>
</comment>